<dbReference type="PROSITE" id="PS51186">
    <property type="entry name" value="GNAT"/>
    <property type="match status" value="1"/>
</dbReference>
<proteinExistence type="predicted"/>
<evidence type="ECO:0000313" key="2">
    <source>
        <dbReference type="EMBL" id="TXK15591.1"/>
    </source>
</evidence>
<dbReference type="Gene3D" id="3.40.630.30">
    <property type="match status" value="1"/>
</dbReference>
<dbReference type="OrthoDB" id="9795188at2"/>
<dbReference type="PANTHER" id="PTHR43441:SF10">
    <property type="entry name" value="ACETYLTRANSFERASE"/>
    <property type="match status" value="1"/>
</dbReference>
<dbReference type="GO" id="GO:0005737">
    <property type="term" value="C:cytoplasm"/>
    <property type="evidence" value="ECO:0007669"/>
    <property type="project" value="TreeGrafter"/>
</dbReference>
<dbReference type="SUPFAM" id="SSF55729">
    <property type="entry name" value="Acyl-CoA N-acyltransferases (Nat)"/>
    <property type="match status" value="1"/>
</dbReference>
<dbReference type="PANTHER" id="PTHR43441">
    <property type="entry name" value="RIBOSOMAL-PROTEIN-SERINE ACETYLTRANSFERASE"/>
    <property type="match status" value="1"/>
</dbReference>
<accession>A0A5C8I824</accession>
<dbReference type="RefSeq" id="WP_147050172.1">
    <property type="nucleotide sequence ID" value="NZ_BKAH01000005.1"/>
</dbReference>
<feature type="domain" description="N-acetyltransferase" evidence="1">
    <location>
        <begin position="11"/>
        <end position="179"/>
    </location>
</feature>
<dbReference type="AlphaFoldDB" id="A0A5C8I824"/>
<name>A0A5C8I824_9MICO</name>
<evidence type="ECO:0000313" key="3">
    <source>
        <dbReference type="Proteomes" id="UP000321949"/>
    </source>
</evidence>
<dbReference type="GO" id="GO:1990189">
    <property type="term" value="F:protein N-terminal-serine acetyltransferase activity"/>
    <property type="evidence" value="ECO:0007669"/>
    <property type="project" value="TreeGrafter"/>
</dbReference>
<sequence>MEPVTLTTARLVLSPPTDADIDAVFGACQDRDIQRYTTVPQPYEREHAVGFVAKSAQGWESGSETIWAIRLNGALTGVVGLHRLGGGSGEIGYWVVPAYRKKGILTEACRAVIDWGFSPEGLGLARIEWRAVAGNKKSARAARALGFRYEGLLRSGMTNGGGRRDDGWIAGLLPRDDREPQPWEVLGD</sequence>
<comment type="caution">
    <text evidence="2">The sequence shown here is derived from an EMBL/GenBank/DDBJ whole genome shotgun (WGS) entry which is preliminary data.</text>
</comment>
<dbReference type="Proteomes" id="UP000321949">
    <property type="component" value="Unassembled WGS sequence"/>
</dbReference>
<keyword evidence="2" id="KW-0808">Transferase</keyword>
<protein>
    <submittedName>
        <fullName evidence="2">GNAT family N-acetyltransferase</fullName>
    </submittedName>
</protein>
<reference evidence="2 3" key="1">
    <citation type="submission" date="2019-08" db="EMBL/GenBank/DDBJ databases">
        <authorList>
            <person name="Dong K."/>
        </authorList>
    </citation>
    <scope>NUCLEOTIDE SEQUENCE [LARGE SCALE GENOMIC DNA]</scope>
    <source>
        <strain evidence="2 3">K-1</strain>
    </source>
</reference>
<organism evidence="2 3">
    <name type="scientific">Microbacterium saccharophilum</name>
    <dbReference type="NCBI Taxonomy" id="1213358"/>
    <lineage>
        <taxon>Bacteria</taxon>
        <taxon>Bacillati</taxon>
        <taxon>Actinomycetota</taxon>
        <taxon>Actinomycetes</taxon>
        <taxon>Micrococcales</taxon>
        <taxon>Microbacteriaceae</taxon>
        <taxon>Microbacterium</taxon>
    </lineage>
</organism>
<dbReference type="InterPro" id="IPR000182">
    <property type="entry name" value="GNAT_dom"/>
</dbReference>
<dbReference type="EMBL" id="VRSX01000001">
    <property type="protein sequence ID" value="TXK15591.1"/>
    <property type="molecule type" value="Genomic_DNA"/>
</dbReference>
<dbReference type="Pfam" id="PF13302">
    <property type="entry name" value="Acetyltransf_3"/>
    <property type="match status" value="1"/>
</dbReference>
<dbReference type="GO" id="GO:0008999">
    <property type="term" value="F:protein-N-terminal-alanine acetyltransferase activity"/>
    <property type="evidence" value="ECO:0007669"/>
    <property type="project" value="TreeGrafter"/>
</dbReference>
<dbReference type="InterPro" id="IPR016181">
    <property type="entry name" value="Acyl_CoA_acyltransferase"/>
</dbReference>
<dbReference type="InterPro" id="IPR051908">
    <property type="entry name" value="Ribosomal_N-acetyltransferase"/>
</dbReference>
<dbReference type="CDD" id="cd04301">
    <property type="entry name" value="NAT_SF"/>
    <property type="match status" value="1"/>
</dbReference>
<keyword evidence="3" id="KW-1185">Reference proteome</keyword>
<gene>
    <name evidence="2" type="ORF">FVP74_04175</name>
</gene>
<evidence type="ECO:0000259" key="1">
    <source>
        <dbReference type="PROSITE" id="PS51186"/>
    </source>
</evidence>